<dbReference type="InterPro" id="IPR038081">
    <property type="entry name" value="CalX-like_sf"/>
</dbReference>
<dbReference type="Gene3D" id="2.60.40.2030">
    <property type="match status" value="1"/>
</dbReference>
<dbReference type="Proteomes" id="UP001165677">
    <property type="component" value="Unassembled WGS sequence"/>
</dbReference>
<dbReference type="PROSITE" id="PS51257">
    <property type="entry name" value="PROKAR_LIPOPROTEIN"/>
    <property type="match status" value="1"/>
</dbReference>
<gene>
    <name evidence="1" type="ORF">OJ995_04060</name>
</gene>
<proteinExistence type="predicted"/>
<evidence type="ECO:0000313" key="1">
    <source>
        <dbReference type="EMBL" id="MCW1147393.1"/>
    </source>
</evidence>
<evidence type="ECO:0000313" key="2">
    <source>
        <dbReference type="Proteomes" id="UP001165677"/>
    </source>
</evidence>
<dbReference type="SUPFAM" id="SSF141072">
    <property type="entry name" value="CalX-like"/>
    <property type="match status" value="1"/>
</dbReference>
<name>A0ABT3EFP9_9FLAO</name>
<comment type="caution">
    <text evidence="1">The sequence shown here is derived from an EMBL/GenBank/DDBJ whole genome shotgun (WGS) entry which is preliminary data.</text>
</comment>
<organism evidence="1 2">
    <name type="scientific">Flavobacterium lacisediminis</name>
    <dbReference type="NCBI Taxonomy" id="2989705"/>
    <lineage>
        <taxon>Bacteria</taxon>
        <taxon>Pseudomonadati</taxon>
        <taxon>Bacteroidota</taxon>
        <taxon>Flavobacteriia</taxon>
        <taxon>Flavobacteriales</taxon>
        <taxon>Flavobacteriaceae</taxon>
        <taxon>Flavobacterium</taxon>
    </lineage>
</organism>
<protein>
    <recommendedName>
        <fullName evidence="3">Calx-beta domain-containing protein</fullName>
    </recommendedName>
</protein>
<evidence type="ECO:0008006" key="3">
    <source>
        <dbReference type="Google" id="ProtNLM"/>
    </source>
</evidence>
<keyword evidence="2" id="KW-1185">Reference proteome</keyword>
<sequence length="330" mass="35586">MKRNNFKFLLAVACFGFLASCSEDEDATKERSVKPIVTASQTSFSVVEGETVSLELTSDTPYFRTMEYKVELVGGTGSFRDYNVDNGTETVVDDGMGMIGHKFVFPAFTSTATIDITPLVDYYAESTETLVLKLTPMGNSNGLVAEGSDIITITVGNTILDEVQTDLTWASTTNAHGNIVDIEYLGADDAAHSLADVDFDVLIFGPANIFTGATGDHPEYATIAGTRPDGYYDMYIDLYDSTSASAPARLLAYSPVFTVSKPGVWVYSFDLSNIWNSEDEGSASGTASDVYVGYVEKAGTTFTLYNEMNDQLATGKMAKKTMPAGAVRTK</sequence>
<reference evidence="1" key="1">
    <citation type="submission" date="2022-10" db="EMBL/GenBank/DDBJ databases">
        <title>Flavobacterium sp. nov., a bacterium isolated from lake sediment.</title>
        <authorList>
            <person name="Qu J.-H."/>
        </authorList>
    </citation>
    <scope>NUCLEOTIDE SEQUENCE</scope>
    <source>
        <strain evidence="1">TH16-21</strain>
    </source>
</reference>
<dbReference type="EMBL" id="JAPCIO010000002">
    <property type="protein sequence ID" value="MCW1147393.1"/>
    <property type="molecule type" value="Genomic_DNA"/>
</dbReference>
<accession>A0ABT3EFP9</accession>
<dbReference type="RefSeq" id="WP_264368264.1">
    <property type="nucleotide sequence ID" value="NZ_JAPCIO010000002.1"/>
</dbReference>